<sequence length="372" mass="41926">MKLLFCMASGETAANINSLNEINPDKVIVAVTDSMQQNGKAPALINEIKNMGKKVESLAIKDEHSLKALNQQYEAWLENHFDDEIIVNITGGTKPMSIAAFTVFGGYGFRCFYQNLNPSQIIWLDDESIVSGIGQKVPLELYLRSYQFNVDKKIKLADISREYKDYADFIHEELSRAGWYEDVSRLISKINAHTSERSIRPDELQRFAFNDEEVEILTDLSKATGLLKVKSAKEISFDSQDRAFLNGGWLEVLVADSLRGADFRDIYQSVEISKSSQRHNTHTRQEIDVMAMRQDKLYIIECKTLNWKTASEASASIYKLSSLSDIGGLNTHAIFVSLYDLPASAKTRAAEMGIRLICGRDDIINLKQKLTS</sequence>
<organism evidence="3">
    <name type="scientific">Faucicola osloensis</name>
    <name type="common">Moraxella osloensis</name>
    <dbReference type="NCBI Taxonomy" id="34062"/>
    <lineage>
        <taxon>Bacteria</taxon>
        <taxon>Pseudomonadati</taxon>
        <taxon>Pseudomonadota</taxon>
        <taxon>Gammaproteobacteria</taxon>
        <taxon>Moraxellales</taxon>
        <taxon>Moraxellaceae</taxon>
        <taxon>Faucicola</taxon>
    </lineage>
</organism>
<name>A0AAD0ADE6_FAUOS</name>
<dbReference type="InterPro" id="IPR056339">
    <property type="entry name" value="CARF_Card1"/>
</dbReference>
<dbReference type="InterPro" id="IPR011335">
    <property type="entry name" value="Restrct_endonuc-II-like"/>
</dbReference>
<dbReference type="SUPFAM" id="SSF52980">
    <property type="entry name" value="Restriction endonuclease-like"/>
    <property type="match status" value="1"/>
</dbReference>
<dbReference type="AlphaFoldDB" id="A0AAD0ADE6"/>
<gene>
    <name evidence="4" type="ORF">E6P75_10160</name>
    <name evidence="3" type="ORF">YHS_02370</name>
</gene>
<protein>
    <submittedName>
        <fullName evidence="4">DUF1887 family protein</fullName>
    </submittedName>
</protein>
<dbReference type="InterPro" id="IPR011856">
    <property type="entry name" value="tRNA_endonuc-like_dom_sf"/>
</dbReference>
<evidence type="ECO:0000259" key="1">
    <source>
        <dbReference type="Pfam" id="PF09002"/>
    </source>
</evidence>
<dbReference type="EMBL" id="CP024176">
    <property type="protein sequence ID" value="ATQ82767.1"/>
    <property type="molecule type" value="Genomic_DNA"/>
</dbReference>
<reference evidence="3" key="1">
    <citation type="submission" date="2017-11" db="EMBL/GenBank/DDBJ databases">
        <title>Complete Genome Sequence from Moraxella oslensis YHS isolated from human skin.</title>
        <authorList>
            <person name="Lee K."/>
            <person name="Lim J.Y."/>
            <person name="Hwang I."/>
        </authorList>
    </citation>
    <scope>NUCLEOTIDE SEQUENCE</scope>
    <source>
        <strain evidence="3">YHS</strain>
    </source>
</reference>
<feature type="domain" description="Card1 CARF" evidence="2">
    <location>
        <begin position="6"/>
        <end position="119"/>
    </location>
</feature>
<accession>A0AAD0ADE6</accession>
<dbReference type="EMBL" id="SSCJ01000010">
    <property type="protein sequence ID" value="MDI4510569.1"/>
    <property type="molecule type" value="Genomic_DNA"/>
</dbReference>
<dbReference type="Gene3D" id="3.40.1350.10">
    <property type="match status" value="1"/>
</dbReference>
<feature type="domain" description="Card1 endonuclease" evidence="1">
    <location>
        <begin position="240"/>
        <end position="370"/>
    </location>
</feature>
<dbReference type="Gene3D" id="3.40.50.10770">
    <property type="entry name" value="Hypothetical protein VC1899 like domain (Restriction endonuclease-like)"/>
    <property type="match status" value="1"/>
</dbReference>
<evidence type="ECO:0000259" key="2">
    <source>
        <dbReference type="Pfam" id="PF23400"/>
    </source>
</evidence>
<dbReference type="Pfam" id="PF09002">
    <property type="entry name" value="Card1_endonuc"/>
    <property type="match status" value="1"/>
</dbReference>
<reference evidence="4" key="2">
    <citation type="submission" date="2019-04" db="EMBL/GenBank/DDBJ databases">
        <title>Moraxella osloensis CCUG 73412, isolated from corneal scrapings as causative agent of keratitis.</title>
        <authorList>
            <person name="Connolly G."/>
            <person name="Jaen-Luchoro D."/>
            <person name="Pinyeiro-Iglesias B."/>
            <person name="Curry A."/>
            <person name="Knowles S."/>
            <person name="Moore E.R.B."/>
        </authorList>
    </citation>
    <scope>NUCLEOTIDE SEQUENCE</scope>
    <source>
        <strain evidence="4">CCUG 73412</strain>
    </source>
</reference>
<proteinExistence type="predicted"/>
<dbReference type="Pfam" id="PF23400">
    <property type="entry name" value="CARF_Card1"/>
    <property type="match status" value="1"/>
</dbReference>
<dbReference type="InterPro" id="IPR015093">
    <property type="entry name" value="Card1_endonucl_dom"/>
</dbReference>
<evidence type="ECO:0000313" key="4">
    <source>
        <dbReference type="EMBL" id="MDI4510569.1"/>
    </source>
</evidence>
<dbReference type="Gene3D" id="1.10.10.680">
    <property type="entry name" value="Hypothetical protein VC1899 (Restriction endonuclease-like)"/>
    <property type="match status" value="1"/>
</dbReference>
<dbReference type="GO" id="GO:0003676">
    <property type="term" value="F:nucleic acid binding"/>
    <property type="evidence" value="ECO:0007669"/>
    <property type="project" value="InterPro"/>
</dbReference>
<evidence type="ECO:0000313" key="3">
    <source>
        <dbReference type="EMBL" id="ATQ82767.1"/>
    </source>
</evidence>